<dbReference type="GO" id="GO:0046279">
    <property type="term" value="P:3,4-dihydroxybenzoate biosynthetic process"/>
    <property type="evidence" value="ECO:0007669"/>
    <property type="project" value="TreeGrafter"/>
</dbReference>
<feature type="binding site" evidence="5">
    <location>
        <position position="214"/>
    </location>
    <ligand>
        <name>3-dehydroquinate</name>
        <dbReference type="ChEBI" id="CHEBI:32364"/>
    </ligand>
</feature>
<gene>
    <name evidence="5" type="primary">aroD</name>
    <name evidence="6" type="ORF">FC774_07410</name>
    <name evidence="7" type="ORF">FDB51_00930</name>
</gene>
<dbReference type="GO" id="GO:0008652">
    <property type="term" value="P:amino acid biosynthetic process"/>
    <property type="evidence" value="ECO:0007669"/>
    <property type="project" value="UniProtKB-KW"/>
</dbReference>
<dbReference type="EMBL" id="SWVK01000001">
    <property type="protein sequence ID" value="NFN33715.1"/>
    <property type="molecule type" value="Genomic_DNA"/>
</dbReference>
<dbReference type="PANTHER" id="PTHR43699:SF1">
    <property type="entry name" value="3-DEHYDROQUINATE DEHYDRATASE"/>
    <property type="match status" value="1"/>
</dbReference>
<feature type="active site" description="Schiff-base intermediate with substrate" evidence="5">
    <location>
        <position position="171"/>
    </location>
</feature>
<dbReference type="CDD" id="cd00502">
    <property type="entry name" value="DHQase_I"/>
    <property type="match status" value="1"/>
</dbReference>
<evidence type="ECO:0000256" key="2">
    <source>
        <dbReference type="ARBA" id="ARBA00023141"/>
    </source>
</evidence>
<dbReference type="GO" id="GO:0003855">
    <property type="term" value="F:3-dehydroquinate dehydratase activity"/>
    <property type="evidence" value="ECO:0007669"/>
    <property type="project" value="UniProtKB-UniRule"/>
</dbReference>
<name>A0A0L9Y4V4_CLOBO</name>
<dbReference type="FunFam" id="3.20.20.70:FF:000047">
    <property type="entry name" value="3-dehydroquinate dehydratase"/>
    <property type="match status" value="1"/>
</dbReference>
<comment type="subunit">
    <text evidence="5">Homodimer.</text>
</comment>
<evidence type="ECO:0000256" key="3">
    <source>
        <dbReference type="ARBA" id="ARBA00023239"/>
    </source>
</evidence>
<dbReference type="Proteomes" id="UP000476820">
    <property type="component" value="Unassembled WGS sequence"/>
</dbReference>
<comment type="pathway">
    <text evidence="5">Metabolic intermediate biosynthesis; chorismate biosynthesis; chorismate from D-erythrose 4-phosphate and phosphoenolpyruvate: step 3/7.</text>
</comment>
<dbReference type="InterPro" id="IPR013785">
    <property type="entry name" value="Aldolase_TIM"/>
</dbReference>
<keyword evidence="3 5" id="KW-0456">Lyase</keyword>
<evidence type="ECO:0000313" key="7">
    <source>
        <dbReference type="EMBL" id="NFN33715.1"/>
    </source>
</evidence>
<comment type="similarity">
    <text evidence="5">Belongs to the type-I 3-dehydroquinase family.</text>
</comment>
<dbReference type="SUPFAM" id="SSF51569">
    <property type="entry name" value="Aldolase"/>
    <property type="match status" value="1"/>
</dbReference>
<dbReference type="Pfam" id="PF01487">
    <property type="entry name" value="DHquinase_I"/>
    <property type="match status" value="1"/>
</dbReference>
<feature type="active site" description="Proton donor/acceptor" evidence="5">
    <location>
        <position position="144"/>
    </location>
</feature>
<proteinExistence type="inferred from homology"/>
<dbReference type="GO" id="GO:0009073">
    <property type="term" value="P:aromatic amino acid family biosynthetic process"/>
    <property type="evidence" value="ECO:0007669"/>
    <property type="project" value="UniProtKB-KW"/>
</dbReference>
<dbReference type="InterPro" id="IPR050146">
    <property type="entry name" value="Type-I_3-dehydroquinase"/>
</dbReference>
<organism evidence="6 9">
    <name type="scientific">Clostridium botulinum</name>
    <dbReference type="NCBI Taxonomy" id="1491"/>
    <lineage>
        <taxon>Bacteria</taxon>
        <taxon>Bacillati</taxon>
        <taxon>Bacillota</taxon>
        <taxon>Clostridia</taxon>
        <taxon>Eubacteriales</taxon>
        <taxon>Clostridiaceae</taxon>
        <taxon>Clostridium</taxon>
    </lineage>
</organism>
<keyword evidence="2 5" id="KW-0057">Aromatic amino acid biosynthesis</keyword>
<accession>A0A0L9Y4V4</accession>
<dbReference type="AlphaFoldDB" id="A0A0L9Y4V4"/>
<keyword evidence="4 5" id="KW-0704">Schiff base</keyword>
<evidence type="ECO:0000313" key="9">
    <source>
        <dbReference type="Proteomes" id="UP000476820"/>
    </source>
</evidence>
<dbReference type="Proteomes" id="UP000473681">
    <property type="component" value="Unassembled WGS sequence"/>
</dbReference>
<evidence type="ECO:0000313" key="8">
    <source>
        <dbReference type="Proteomes" id="UP000473681"/>
    </source>
</evidence>
<dbReference type="NCBIfam" id="TIGR01093">
    <property type="entry name" value="aroD"/>
    <property type="match status" value="1"/>
</dbReference>
<comment type="catalytic activity">
    <reaction evidence="1 5">
        <text>3-dehydroquinate = 3-dehydroshikimate + H2O</text>
        <dbReference type="Rhea" id="RHEA:21096"/>
        <dbReference type="ChEBI" id="CHEBI:15377"/>
        <dbReference type="ChEBI" id="CHEBI:16630"/>
        <dbReference type="ChEBI" id="CHEBI:32364"/>
        <dbReference type="EC" id="4.2.1.10"/>
    </reaction>
</comment>
<dbReference type="EMBL" id="SWOV01000015">
    <property type="protein sequence ID" value="NFF87701.1"/>
    <property type="molecule type" value="Genomic_DNA"/>
</dbReference>
<dbReference type="PROSITE" id="PS01028">
    <property type="entry name" value="DEHYDROQUINASE_I"/>
    <property type="match status" value="1"/>
</dbReference>
<sequence length="254" mass="28532">MNKVVQVKNVKIGEGIPKICVPIVGATSKEILDEAENLKELTLDIVEWRVDFYEEVFDMEKVKDTLSKLITTLNEIPLIFTFRNKIEGGEREIPTEYYLKLNLEVAKTKLVDLIDVELFIGDDLVKEIVEVAHNNEVKVIISNHDFFKTPCKEEIVSRLIKMIQLNGDLPKIAVMPQCEIDVLTLLYATNEVKNKYPNNPIITMSMSGRGVISRIAGEIFGSCLTFGAAKKASAPGQIGAEELNFVLKLLHENI</sequence>
<evidence type="ECO:0000256" key="1">
    <source>
        <dbReference type="ARBA" id="ARBA00001864"/>
    </source>
</evidence>
<dbReference type="InterPro" id="IPR018508">
    <property type="entry name" value="3-dehydroquinate_DH_AS"/>
</dbReference>
<dbReference type="UniPathway" id="UPA00053">
    <property type="reaction ID" value="UER00086"/>
</dbReference>
<feature type="binding site" evidence="5">
    <location>
        <begin position="47"/>
        <end position="49"/>
    </location>
    <ligand>
        <name>3-dehydroquinate</name>
        <dbReference type="ChEBI" id="CHEBI:32364"/>
    </ligand>
</feature>
<comment type="caution">
    <text evidence="5">Lacks conserved residue(s) required for the propagation of feature annotation.</text>
</comment>
<dbReference type="RefSeq" id="WP_040968313.1">
    <property type="nucleotide sequence ID" value="NZ_CP010520.1"/>
</dbReference>
<feature type="binding site" evidence="5">
    <location>
        <position position="83"/>
    </location>
    <ligand>
        <name>3-dehydroquinate</name>
        <dbReference type="ChEBI" id="CHEBI:32364"/>
    </ligand>
</feature>
<dbReference type="HAMAP" id="MF_00214">
    <property type="entry name" value="AroD"/>
    <property type="match status" value="1"/>
</dbReference>
<feature type="binding site" evidence="5">
    <location>
        <position position="233"/>
    </location>
    <ligand>
        <name>3-dehydroquinate</name>
        <dbReference type="ChEBI" id="CHEBI:32364"/>
    </ligand>
</feature>
<evidence type="ECO:0000256" key="4">
    <source>
        <dbReference type="ARBA" id="ARBA00023270"/>
    </source>
</evidence>
<dbReference type="InterPro" id="IPR001381">
    <property type="entry name" value="DHquinase_I"/>
</dbReference>
<dbReference type="PANTHER" id="PTHR43699">
    <property type="entry name" value="3-DEHYDROQUINATE DEHYDRATASE"/>
    <property type="match status" value="1"/>
</dbReference>
<evidence type="ECO:0000256" key="5">
    <source>
        <dbReference type="HAMAP-Rule" id="MF_00214"/>
    </source>
</evidence>
<dbReference type="EC" id="4.2.1.10" evidence="5"/>
<dbReference type="GO" id="GO:0009423">
    <property type="term" value="P:chorismate biosynthetic process"/>
    <property type="evidence" value="ECO:0007669"/>
    <property type="project" value="UniProtKB-UniRule"/>
</dbReference>
<comment type="function">
    <text evidence="5">Involved in the third step of the chorismate pathway, which leads to the biosynthesis of aromatic amino acids. Catalyzes the cis-dehydration of 3-dehydroquinate (DHQ) and introduces the first double bond of the aromatic ring to yield 3-dehydroshikimate.</text>
</comment>
<comment type="caution">
    <text evidence="6">The sequence shown here is derived from an EMBL/GenBank/DDBJ whole genome shotgun (WGS) entry which is preliminary data.</text>
</comment>
<reference evidence="8 9" key="1">
    <citation type="submission" date="2019-04" db="EMBL/GenBank/DDBJ databases">
        <title>Genome sequencing of Clostridium botulinum Groups I-IV and Clostridium butyricum.</title>
        <authorList>
            <person name="Brunt J."/>
            <person name="Van Vliet A.H.M."/>
            <person name="Stringer S.C."/>
            <person name="Carter A.T."/>
            <person name="Peck M.W."/>
        </authorList>
    </citation>
    <scope>NUCLEOTIDE SEQUENCE [LARGE SCALE GENOMIC DNA]</scope>
    <source>
        <strain evidence="6 9">1605</strain>
        <strain evidence="7 8">CB-K-33E</strain>
    </source>
</reference>
<feature type="binding site" evidence="5">
    <location>
        <position position="237"/>
    </location>
    <ligand>
        <name>3-dehydroquinate</name>
        <dbReference type="ChEBI" id="CHEBI:32364"/>
    </ligand>
</feature>
<protein>
    <recommendedName>
        <fullName evidence="5">3-dehydroquinate dehydratase</fullName>
        <shortName evidence="5">3-dehydroquinase</shortName>
        <ecNumber evidence="5">4.2.1.10</ecNumber>
    </recommendedName>
    <alternativeName>
        <fullName evidence="5">Type I DHQase</fullName>
    </alternativeName>
    <alternativeName>
        <fullName evidence="5">Type I dehydroquinase</fullName>
        <shortName evidence="5">DHQ1</shortName>
    </alternativeName>
</protein>
<evidence type="ECO:0000313" key="6">
    <source>
        <dbReference type="EMBL" id="NFF87701.1"/>
    </source>
</evidence>
<dbReference type="OrthoDB" id="9813659at2"/>
<keyword evidence="5" id="KW-0028">Amino-acid biosynthesis</keyword>
<dbReference type="Gene3D" id="3.20.20.70">
    <property type="entry name" value="Aldolase class I"/>
    <property type="match status" value="1"/>
</dbReference>